<dbReference type="AlphaFoldDB" id="A0A6A4RJW2"/>
<gene>
    <name evidence="2" type="ORF">GP644_11850</name>
</gene>
<proteinExistence type="predicted"/>
<dbReference type="InterPro" id="IPR051604">
    <property type="entry name" value="Ergot_Alk_Oxidoreductase"/>
</dbReference>
<dbReference type="SUPFAM" id="SSF51735">
    <property type="entry name" value="NAD(P)-binding Rossmann-fold domains"/>
    <property type="match status" value="1"/>
</dbReference>
<comment type="caution">
    <text evidence="2">The sequence shown here is derived from an EMBL/GenBank/DDBJ whole genome shotgun (WGS) entry which is preliminary data.</text>
</comment>
<evidence type="ECO:0000313" key="3">
    <source>
        <dbReference type="Proteomes" id="UP000441586"/>
    </source>
</evidence>
<accession>A0A6A4RJW2</accession>
<dbReference type="PANTHER" id="PTHR43162">
    <property type="match status" value="1"/>
</dbReference>
<dbReference type="InterPro" id="IPR008030">
    <property type="entry name" value="NmrA-like"/>
</dbReference>
<dbReference type="Proteomes" id="UP000441586">
    <property type="component" value="Unassembled WGS sequence"/>
</dbReference>
<protein>
    <submittedName>
        <fullName evidence="2">NAD(P)H-binding protein</fullName>
    </submittedName>
</protein>
<dbReference type="InterPro" id="IPR036291">
    <property type="entry name" value="NAD(P)-bd_dom_sf"/>
</dbReference>
<dbReference type="RefSeq" id="WP_158979764.1">
    <property type="nucleotide sequence ID" value="NZ_WSFO01000006.1"/>
</dbReference>
<reference evidence="2 3" key="1">
    <citation type="submission" date="2019-12" db="EMBL/GenBank/DDBJ databases">
        <authorList>
            <person name="Zhang Y.-J."/>
        </authorList>
    </citation>
    <scope>NUCLEOTIDE SEQUENCE [LARGE SCALE GENOMIC DNA]</scope>
    <source>
        <strain evidence="2 3">H18S-6</strain>
    </source>
</reference>
<dbReference type="Gene3D" id="3.40.50.720">
    <property type="entry name" value="NAD(P)-binding Rossmann-like Domain"/>
    <property type="match status" value="1"/>
</dbReference>
<name>A0A6A4RJW2_9RHOB</name>
<dbReference type="PANTHER" id="PTHR43162:SF1">
    <property type="entry name" value="PRESTALK A DIFFERENTIATION PROTEIN A"/>
    <property type="match status" value="1"/>
</dbReference>
<evidence type="ECO:0000259" key="1">
    <source>
        <dbReference type="Pfam" id="PF05368"/>
    </source>
</evidence>
<dbReference type="Pfam" id="PF05368">
    <property type="entry name" value="NmrA"/>
    <property type="match status" value="1"/>
</dbReference>
<feature type="domain" description="NmrA-like" evidence="1">
    <location>
        <begin position="1"/>
        <end position="285"/>
    </location>
</feature>
<evidence type="ECO:0000313" key="2">
    <source>
        <dbReference type="EMBL" id="KAE9629698.1"/>
    </source>
</evidence>
<sequence length="299" mass="31602">MNQTVAIFGATGAQGGPVVREALAKGMTVRAVARDISKISKLHPEAQAFAAKLDDEEAIAKVLDGVDAAFVHLPMPQSPEDPANWMKALFGAAHRVSLPLLVYTTGATSGSRYPSSMMIDGATGGMQAVLASGIPSIVLQPTIYLENLVPDLFVPRLRSEGILDYPPLPEDMKVTWTSHQDQARVAVAALSRPDLAGKSYEIGTPEAVTGDELATQLSEWAGKTVQYAPLSPADFGQRVSDVLGNPGVAFALTDLYGALAKMGNDDMAIDTNTVEATFGVKLSTIADHIKTWADAKQIA</sequence>
<organism evidence="2 3">
    <name type="scientific">Parasedimentitalea maritima</name>
    <dbReference type="NCBI Taxonomy" id="2578117"/>
    <lineage>
        <taxon>Bacteria</taxon>
        <taxon>Pseudomonadati</taxon>
        <taxon>Pseudomonadota</taxon>
        <taxon>Alphaproteobacteria</taxon>
        <taxon>Rhodobacterales</taxon>
        <taxon>Paracoccaceae</taxon>
        <taxon>Parasedimentitalea</taxon>
    </lineage>
</organism>
<dbReference type="EMBL" id="WSFO01000006">
    <property type="protein sequence ID" value="KAE9629698.1"/>
    <property type="molecule type" value="Genomic_DNA"/>
</dbReference>